<accession>A0A0A2TBF8</accession>
<feature type="domain" description="Glutaredoxin" evidence="2">
    <location>
        <begin position="3"/>
        <end position="59"/>
    </location>
</feature>
<dbReference type="InterPro" id="IPR036249">
    <property type="entry name" value="Thioredoxin-like_sf"/>
</dbReference>
<dbReference type="OrthoDB" id="2943861at2"/>
<gene>
    <name evidence="3" type="ORF">N782_16570</name>
</gene>
<dbReference type="InterPro" id="IPR006660">
    <property type="entry name" value="Arsenate_reductase-like"/>
</dbReference>
<evidence type="ECO:0000259" key="2">
    <source>
        <dbReference type="Pfam" id="PF00462"/>
    </source>
</evidence>
<dbReference type="InterPro" id="IPR002109">
    <property type="entry name" value="Glutaredoxin"/>
</dbReference>
<name>A0A0A2TBF8_9BACI</name>
<dbReference type="STRING" id="1385514.N782_16570"/>
<proteinExistence type="inferred from homology"/>
<dbReference type="PROSITE" id="PS51353">
    <property type="entry name" value="ARSC"/>
    <property type="match status" value="1"/>
</dbReference>
<dbReference type="Gene3D" id="3.40.30.10">
    <property type="entry name" value="Glutaredoxin"/>
    <property type="match status" value="1"/>
</dbReference>
<dbReference type="CDD" id="cd02976">
    <property type="entry name" value="NrdH"/>
    <property type="match status" value="1"/>
</dbReference>
<dbReference type="EMBL" id="AVBF01000048">
    <property type="protein sequence ID" value="KGP71763.1"/>
    <property type="molecule type" value="Genomic_DNA"/>
</dbReference>
<evidence type="ECO:0000313" key="3">
    <source>
        <dbReference type="EMBL" id="KGP71763.1"/>
    </source>
</evidence>
<protein>
    <recommendedName>
        <fullName evidence="2">Glutaredoxin domain-containing protein</fullName>
    </recommendedName>
</protein>
<organism evidence="3 4">
    <name type="scientific">Pontibacillus yanchengensis Y32</name>
    <dbReference type="NCBI Taxonomy" id="1385514"/>
    <lineage>
        <taxon>Bacteria</taxon>
        <taxon>Bacillati</taxon>
        <taxon>Bacillota</taxon>
        <taxon>Bacilli</taxon>
        <taxon>Bacillales</taxon>
        <taxon>Bacillaceae</taxon>
        <taxon>Pontibacillus</taxon>
    </lineage>
</organism>
<sequence>MNILYMMDGCTRCHKAKKYLEAKGTPFTEINILEEPHTASTLMELIGEVYTPVFVTDKKILKGDEILEYEKEAT</sequence>
<evidence type="ECO:0000313" key="4">
    <source>
        <dbReference type="Proteomes" id="UP000030147"/>
    </source>
</evidence>
<dbReference type="AlphaFoldDB" id="A0A0A2TBF8"/>
<dbReference type="Pfam" id="PF00462">
    <property type="entry name" value="Glutaredoxin"/>
    <property type="match status" value="1"/>
</dbReference>
<keyword evidence="4" id="KW-1185">Reference proteome</keyword>
<dbReference type="RefSeq" id="WP_036821929.1">
    <property type="nucleotide sequence ID" value="NZ_AVBF01000048.1"/>
</dbReference>
<evidence type="ECO:0000256" key="1">
    <source>
        <dbReference type="PROSITE-ProRule" id="PRU01282"/>
    </source>
</evidence>
<comment type="similarity">
    <text evidence="1">Belongs to the ArsC family.</text>
</comment>
<dbReference type="SUPFAM" id="SSF52833">
    <property type="entry name" value="Thioredoxin-like"/>
    <property type="match status" value="1"/>
</dbReference>
<reference evidence="3 4" key="1">
    <citation type="journal article" date="2015" name="Stand. Genomic Sci.">
        <title>High quality draft genome sequence of the moderately halophilic bacterium Pontibacillus yanchengensis Y32(T) and comparison among Pontibacillus genomes.</title>
        <authorList>
            <person name="Huang J."/>
            <person name="Qiao Z.X."/>
            <person name="Tang J.W."/>
            <person name="Wang G."/>
        </authorList>
    </citation>
    <scope>NUCLEOTIDE SEQUENCE [LARGE SCALE GENOMIC DNA]</scope>
    <source>
        <strain evidence="3 4">Y32</strain>
    </source>
</reference>
<dbReference type="Proteomes" id="UP000030147">
    <property type="component" value="Unassembled WGS sequence"/>
</dbReference>
<dbReference type="eggNOG" id="COG1393">
    <property type="taxonomic scope" value="Bacteria"/>
</dbReference>
<dbReference type="PROSITE" id="PS51354">
    <property type="entry name" value="GLUTAREDOXIN_2"/>
    <property type="match status" value="1"/>
</dbReference>
<comment type="caution">
    <text evidence="3">The sequence shown here is derived from an EMBL/GenBank/DDBJ whole genome shotgun (WGS) entry which is preliminary data.</text>
</comment>